<proteinExistence type="predicted"/>
<dbReference type="EMBL" id="BJWF01000017">
    <property type="protein sequence ID" value="GEL92204.1"/>
    <property type="molecule type" value="Genomic_DNA"/>
</dbReference>
<reference evidence="1 2" key="1">
    <citation type="submission" date="2019-07" db="EMBL/GenBank/DDBJ databases">
        <title>Whole genome shotgun sequence of Enterococcus villorum NBRC 100699.</title>
        <authorList>
            <person name="Hosoyama A."/>
            <person name="Uohara A."/>
            <person name="Ohji S."/>
            <person name="Ichikawa N."/>
        </authorList>
    </citation>
    <scope>NUCLEOTIDE SEQUENCE [LARGE SCALE GENOMIC DNA]</scope>
    <source>
        <strain evidence="1 2">NBRC 100699</strain>
    </source>
</reference>
<accession>A0A511J2M3</accession>
<dbReference type="AlphaFoldDB" id="A0A511J2M3"/>
<sequence>MNINLIILCQNQKNTMNKLKLLLKACWGINAKISKIDSCQKEFMSEFFGKLIRRKTLDYPKMLVLI</sequence>
<organism evidence="1 2">
    <name type="scientific">Enterococcus villorum</name>
    <dbReference type="NCBI Taxonomy" id="112904"/>
    <lineage>
        <taxon>Bacteria</taxon>
        <taxon>Bacillati</taxon>
        <taxon>Bacillota</taxon>
        <taxon>Bacilli</taxon>
        <taxon>Lactobacillales</taxon>
        <taxon>Enterococcaceae</taxon>
        <taxon>Enterococcus</taxon>
    </lineage>
</organism>
<protein>
    <submittedName>
        <fullName evidence="1">Uncharacterized protein</fullName>
    </submittedName>
</protein>
<comment type="caution">
    <text evidence="1">The sequence shown here is derived from an EMBL/GenBank/DDBJ whole genome shotgun (WGS) entry which is preliminary data.</text>
</comment>
<name>A0A511J2M3_9ENTE</name>
<evidence type="ECO:0000313" key="2">
    <source>
        <dbReference type="Proteomes" id="UP000321830"/>
    </source>
</evidence>
<gene>
    <name evidence="1" type="ORF">EVI01_15410</name>
</gene>
<dbReference type="Proteomes" id="UP000321830">
    <property type="component" value="Unassembled WGS sequence"/>
</dbReference>
<evidence type="ECO:0000313" key="1">
    <source>
        <dbReference type="EMBL" id="GEL92204.1"/>
    </source>
</evidence>